<organism evidence="1 2">
    <name type="scientific">Naganishia onofrii</name>
    <dbReference type="NCBI Taxonomy" id="1851511"/>
    <lineage>
        <taxon>Eukaryota</taxon>
        <taxon>Fungi</taxon>
        <taxon>Dikarya</taxon>
        <taxon>Basidiomycota</taxon>
        <taxon>Agaricomycotina</taxon>
        <taxon>Tremellomycetes</taxon>
        <taxon>Filobasidiales</taxon>
        <taxon>Filobasidiaceae</taxon>
        <taxon>Naganishia</taxon>
    </lineage>
</organism>
<dbReference type="EMBL" id="JASBWV010000048">
    <property type="protein sequence ID" value="KAJ9115163.1"/>
    <property type="molecule type" value="Genomic_DNA"/>
</dbReference>
<accession>A0ACC2WTS7</accession>
<dbReference type="Proteomes" id="UP001234202">
    <property type="component" value="Unassembled WGS sequence"/>
</dbReference>
<gene>
    <name evidence="1" type="ORF">QFC24_007074</name>
</gene>
<proteinExistence type="predicted"/>
<evidence type="ECO:0000313" key="2">
    <source>
        <dbReference type="Proteomes" id="UP001234202"/>
    </source>
</evidence>
<comment type="caution">
    <text evidence="1">The sequence shown here is derived from an EMBL/GenBank/DDBJ whole genome shotgun (WGS) entry which is preliminary data.</text>
</comment>
<evidence type="ECO:0000313" key="1">
    <source>
        <dbReference type="EMBL" id="KAJ9115163.1"/>
    </source>
</evidence>
<reference evidence="1" key="1">
    <citation type="submission" date="2023-04" db="EMBL/GenBank/DDBJ databases">
        <title>Draft Genome sequencing of Naganishia species isolated from polar environments using Oxford Nanopore Technology.</title>
        <authorList>
            <person name="Leo P."/>
            <person name="Venkateswaran K."/>
        </authorList>
    </citation>
    <scope>NUCLEOTIDE SEQUENCE</scope>
    <source>
        <strain evidence="1">DBVPG 5303</strain>
    </source>
</reference>
<name>A0ACC2WTS7_9TREE</name>
<sequence>MPSNLVDITSADHFKQVLSEDLNRVSVLNFWASWAKPCEKMNEAVKEMSSQYQEVLFLMIEADVQDEIAESFDIEEVPSFLILRGHTLLARHAGSNAQLLITLLNQHTNKAQPVQPLSATSQAPAAPSNNTAAAATTAPANETQEQLEERCQQLMNKHKVVLFMKGNPSAPKCGFSRQTVGLLREKGIEFAWFDILSDQGVRETLKKLNDWPTFPQIILNGELIGGLDIFRESLENGEFDEMYAAAGEETEPST</sequence>
<protein>
    <submittedName>
        <fullName evidence="1">Uncharacterized protein</fullName>
    </submittedName>
</protein>
<keyword evidence="2" id="KW-1185">Reference proteome</keyword>